<keyword evidence="3" id="KW-1185">Reference proteome</keyword>
<gene>
    <name evidence="2" type="ORF">P43SY_002272</name>
</gene>
<protein>
    <recommendedName>
        <fullName evidence="4">F-box domain-containing protein</fullName>
    </recommendedName>
</protein>
<evidence type="ECO:0000256" key="1">
    <source>
        <dbReference type="SAM" id="MobiDB-lite"/>
    </source>
</evidence>
<sequence>MASARSTLRGHASRRPRGQRRALDRPRKDSVLRVPSDVLVDQVAAFLGWRETSAMACACRAWHRALQAARARYVDWRVVRARGDAIPRSLDALEDALRRDGGPRYPPTVMVVTLAFGDARDSRHAAAVWGDLVDRLERARLVPPDCVLVGLLQASAGSAPAPAPANGAQELAITMSMGYLGVDAAAFERKELRWSASGLTDVLPCPWPDDDHGVRSSGATDAFVVLSSNRKAAQSLLALTSQWFPGAERRVVGGVLGPADSSTPLMLYRSRPVASARARKSYATRQRRRTEYRTAPRPSFPCSLLLRLRGGGDALAQPYAWCSDRPVLNAVLRCNRLMPRHAFDAMRGDLLSYDTVSVLRGEDGHASTQTPLTDLLNSIHVQVDEQARVPSPNSWTLLVSSTREVLDALLTGNATERSVELVRRVTIFLGPYGLTSQHDHWDVGEFALA</sequence>
<dbReference type="EMBL" id="JAKCXM010000625">
    <property type="protein sequence ID" value="KAJ0392497.1"/>
    <property type="molecule type" value="Genomic_DNA"/>
</dbReference>
<organism evidence="2 3">
    <name type="scientific">Pythium insidiosum</name>
    <name type="common">Pythiosis disease agent</name>
    <dbReference type="NCBI Taxonomy" id="114742"/>
    <lineage>
        <taxon>Eukaryota</taxon>
        <taxon>Sar</taxon>
        <taxon>Stramenopiles</taxon>
        <taxon>Oomycota</taxon>
        <taxon>Peronosporomycetes</taxon>
        <taxon>Pythiales</taxon>
        <taxon>Pythiaceae</taxon>
        <taxon>Pythium</taxon>
    </lineage>
</organism>
<comment type="caution">
    <text evidence="2">The sequence shown here is derived from an EMBL/GenBank/DDBJ whole genome shotgun (WGS) entry which is preliminary data.</text>
</comment>
<reference evidence="2" key="1">
    <citation type="submission" date="2021-12" db="EMBL/GenBank/DDBJ databases">
        <title>Prjna785345.</title>
        <authorList>
            <person name="Rujirawat T."/>
            <person name="Krajaejun T."/>
        </authorList>
    </citation>
    <scope>NUCLEOTIDE SEQUENCE</scope>
    <source>
        <strain evidence="2">Pi057C3</strain>
    </source>
</reference>
<accession>A0AAD5Q200</accession>
<evidence type="ECO:0000313" key="2">
    <source>
        <dbReference type="EMBL" id="KAJ0392497.1"/>
    </source>
</evidence>
<evidence type="ECO:0008006" key="4">
    <source>
        <dbReference type="Google" id="ProtNLM"/>
    </source>
</evidence>
<dbReference type="Proteomes" id="UP001209570">
    <property type="component" value="Unassembled WGS sequence"/>
</dbReference>
<name>A0AAD5Q200_PYTIN</name>
<evidence type="ECO:0000313" key="3">
    <source>
        <dbReference type="Proteomes" id="UP001209570"/>
    </source>
</evidence>
<feature type="compositionally biased region" description="Basic residues" evidence="1">
    <location>
        <begin position="11"/>
        <end position="20"/>
    </location>
</feature>
<proteinExistence type="predicted"/>
<feature type="region of interest" description="Disordered" evidence="1">
    <location>
        <begin position="1"/>
        <end position="28"/>
    </location>
</feature>
<dbReference type="AlphaFoldDB" id="A0AAD5Q200"/>